<keyword evidence="1" id="KW-0235">DNA replication</keyword>
<dbReference type="PROSITE" id="PS00636">
    <property type="entry name" value="DNAJ_1"/>
    <property type="match status" value="1"/>
</dbReference>
<proteinExistence type="predicted"/>
<accession>A0ABS4FSB7</accession>
<evidence type="ECO:0000256" key="4">
    <source>
        <dbReference type="SAM" id="MobiDB-lite"/>
    </source>
</evidence>
<sequence length="141" mass="16316">MTDYYGQLGLKQDVSKSEIKQAYRKLAKQYHPDVNHGNPQAESKFKLIHQAYETLMDDQLREQYDAKLRANLSNTSPQFKTQAKAEQDVLSGFDERIKAQYAQFFGMAGKKQQQDEQTKSKGKNPIDTTDIFNQFFGVRKK</sequence>
<dbReference type="Proteomes" id="UP001519272">
    <property type="component" value="Unassembled WGS sequence"/>
</dbReference>
<dbReference type="SMART" id="SM00271">
    <property type="entry name" value="DnaJ"/>
    <property type="match status" value="1"/>
</dbReference>
<dbReference type="Gene3D" id="1.10.287.110">
    <property type="entry name" value="DnaJ domain"/>
    <property type="match status" value="1"/>
</dbReference>
<keyword evidence="2" id="KW-0346">Stress response</keyword>
<evidence type="ECO:0000259" key="5">
    <source>
        <dbReference type="PROSITE" id="PS50076"/>
    </source>
</evidence>
<protein>
    <submittedName>
        <fullName evidence="6">Molecular chaperone DnaJ</fullName>
    </submittedName>
</protein>
<evidence type="ECO:0000256" key="1">
    <source>
        <dbReference type="ARBA" id="ARBA00022705"/>
    </source>
</evidence>
<dbReference type="PANTHER" id="PTHR43096">
    <property type="entry name" value="DNAJ HOMOLOG 1, MITOCHONDRIAL-RELATED"/>
    <property type="match status" value="1"/>
</dbReference>
<organism evidence="6 7">
    <name type="scientific">Paenibacillus turicensis</name>
    <dbReference type="NCBI Taxonomy" id="160487"/>
    <lineage>
        <taxon>Bacteria</taxon>
        <taxon>Bacillati</taxon>
        <taxon>Bacillota</taxon>
        <taxon>Bacilli</taxon>
        <taxon>Bacillales</taxon>
        <taxon>Paenibacillaceae</taxon>
        <taxon>Paenibacillus</taxon>
    </lineage>
</organism>
<dbReference type="EMBL" id="JAGGKG010000008">
    <property type="protein sequence ID" value="MBP1905431.1"/>
    <property type="molecule type" value="Genomic_DNA"/>
</dbReference>
<dbReference type="CDD" id="cd06257">
    <property type="entry name" value="DnaJ"/>
    <property type="match status" value="1"/>
</dbReference>
<dbReference type="InterPro" id="IPR036869">
    <property type="entry name" value="J_dom_sf"/>
</dbReference>
<dbReference type="RefSeq" id="WP_210089052.1">
    <property type="nucleotide sequence ID" value="NZ_JAGGKG010000008.1"/>
</dbReference>
<gene>
    <name evidence="6" type="ORF">J2Z32_002061</name>
</gene>
<dbReference type="PROSITE" id="PS50076">
    <property type="entry name" value="DNAJ_2"/>
    <property type="match status" value="1"/>
</dbReference>
<feature type="region of interest" description="Disordered" evidence="4">
    <location>
        <begin position="108"/>
        <end position="129"/>
    </location>
</feature>
<dbReference type="SUPFAM" id="SSF46565">
    <property type="entry name" value="Chaperone J-domain"/>
    <property type="match status" value="1"/>
</dbReference>
<dbReference type="PRINTS" id="PR00625">
    <property type="entry name" value="JDOMAIN"/>
</dbReference>
<dbReference type="InterPro" id="IPR018253">
    <property type="entry name" value="DnaJ_domain_CS"/>
</dbReference>
<dbReference type="PANTHER" id="PTHR43096:SF52">
    <property type="entry name" value="DNAJ HOMOLOG 1, MITOCHONDRIAL-RELATED"/>
    <property type="match status" value="1"/>
</dbReference>
<dbReference type="Pfam" id="PF00226">
    <property type="entry name" value="DnaJ"/>
    <property type="match status" value="1"/>
</dbReference>
<evidence type="ECO:0000256" key="3">
    <source>
        <dbReference type="ARBA" id="ARBA00023186"/>
    </source>
</evidence>
<evidence type="ECO:0000256" key="2">
    <source>
        <dbReference type="ARBA" id="ARBA00023016"/>
    </source>
</evidence>
<feature type="domain" description="J" evidence="5">
    <location>
        <begin position="3"/>
        <end position="68"/>
    </location>
</feature>
<comment type="caution">
    <text evidence="6">The sequence shown here is derived from an EMBL/GenBank/DDBJ whole genome shotgun (WGS) entry which is preliminary data.</text>
</comment>
<dbReference type="InterPro" id="IPR001623">
    <property type="entry name" value="DnaJ_domain"/>
</dbReference>
<evidence type="ECO:0000313" key="6">
    <source>
        <dbReference type="EMBL" id="MBP1905431.1"/>
    </source>
</evidence>
<keyword evidence="3" id="KW-0143">Chaperone</keyword>
<evidence type="ECO:0000313" key="7">
    <source>
        <dbReference type="Proteomes" id="UP001519272"/>
    </source>
</evidence>
<name>A0ABS4FSB7_9BACL</name>
<reference evidence="6 7" key="1">
    <citation type="submission" date="2021-03" db="EMBL/GenBank/DDBJ databases">
        <title>Genomic Encyclopedia of Type Strains, Phase IV (KMG-IV): sequencing the most valuable type-strain genomes for metagenomic binning, comparative biology and taxonomic classification.</title>
        <authorList>
            <person name="Goeker M."/>
        </authorList>
    </citation>
    <scope>NUCLEOTIDE SEQUENCE [LARGE SCALE GENOMIC DNA]</scope>
    <source>
        <strain evidence="6 7">DSM 14349</strain>
    </source>
</reference>
<keyword evidence="7" id="KW-1185">Reference proteome</keyword>